<dbReference type="EMBL" id="MPUH01000859">
    <property type="protein sequence ID" value="OMJ72961.1"/>
    <property type="molecule type" value="Genomic_DNA"/>
</dbReference>
<gene>
    <name evidence="1" type="ORF">SteCoe_28468</name>
</gene>
<dbReference type="Proteomes" id="UP000187209">
    <property type="component" value="Unassembled WGS sequence"/>
</dbReference>
<name>A0A1R2B870_9CILI</name>
<keyword evidence="2" id="KW-1185">Reference proteome</keyword>
<dbReference type="AlphaFoldDB" id="A0A1R2B870"/>
<organism evidence="1 2">
    <name type="scientific">Stentor coeruleus</name>
    <dbReference type="NCBI Taxonomy" id="5963"/>
    <lineage>
        <taxon>Eukaryota</taxon>
        <taxon>Sar</taxon>
        <taxon>Alveolata</taxon>
        <taxon>Ciliophora</taxon>
        <taxon>Postciliodesmatophora</taxon>
        <taxon>Heterotrichea</taxon>
        <taxon>Heterotrichida</taxon>
        <taxon>Stentoridae</taxon>
        <taxon>Stentor</taxon>
    </lineage>
</organism>
<accession>A0A1R2B870</accession>
<evidence type="ECO:0000313" key="1">
    <source>
        <dbReference type="EMBL" id="OMJ72961.1"/>
    </source>
</evidence>
<evidence type="ECO:0000313" key="2">
    <source>
        <dbReference type="Proteomes" id="UP000187209"/>
    </source>
</evidence>
<protein>
    <submittedName>
        <fullName evidence="1">Uncharacterized protein</fullName>
    </submittedName>
</protein>
<reference evidence="1 2" key="1">
    <citation type="submission" date="2016-11" db="EMBL/GenBank/DDBJ databases">
        <title>The macronuclear genome of Stentor coeruleus: a giant cell with tiny introns.</title>
        <authorList>
            <person name="Slabodnick M."/>
            <person name="Ruby J.G."/>
            <person name="Reiff S.B."/>
            <person name="Swart E.C."/>
            <person name="Gosai S."/>
            <person name="Prabakaran S."/>
            <person name="Witkowska E."/>
            <person name="Larue G.E."/>
            <person name="Fisher S."/>
            <person name="Freeman R.M."/>
            <person name="Gunawardena J."/>
            <person name="Chu W."/>
            <person name="Stover N.A."/>
            <person name="Gregory B.D."/>
            <person name="Nowacki M."/>
            <person name="Derisi J."/>
            <person name="Roy S.W."/>
            <person name="Marshall W.F."/>
            <person name="Sood P."/>
        </authorList>
    </citation>
    <scope>NUCLEOTIDE SEQUENCE [LARGE SCALE GENOMIC DNA]</scope>
    <source>
        <strain evidence="1">WM001</strain>
    </source>
</reference>
<proteinExistence type="predicted"/>
<sequence>MSISEKNKSKKLSIATPINPFPQISSKKKKPPLLIKLYQTRRSLPDYPDMYILNTQTTTSFNANKIINDPLPPIKPAGFTKNRRFKYLSPTLRLNVKDLRPLFEHKKKVDQSLTTKFDCSDIETETPQFDDAYKISITTKNCQKV</sequence>
<comment type="caution">
    <text evidence="1">The sequence shown here is derived from an EMBL/GenBank/DDBJ whole genome shotgun (WGS) entry which is preliminary data.</text>
</comment>